<dbReference type="Gene3D" id="3.40.50.1000">
    <property type="entry name" value="HAD superfamily/HAD-like"/>
    <property type="match status" value="1"/>
</dbReference>
<dbReference type="Proteomes" id="UP001320148">
    <property type="component" value="Chromosome"/>
</dbReference>
<evidence type="ECO:0000313" key="11">
    <source>
        <dbReference type="EMBL" id="BCS97621.1"/>
    </source>
</evidence>
<keyword evidence="12" id="KW-1185">Reference proteome</keyword>
<evidence type="ECO:0000256" key="8">
    <source>
        <dbReference type="ARBA" id="ARBA00023299"/>
    </source>
</evidence>
<reference evidence="11 12" key="1">
    <citation type="submission" date="2021-02" db="EMBL/GenBank/DDBJ databases">
        <title>Complete genome of Desulfoluna sp. strain ASN36.</title>
        <authorList>
            <person name="Takahashi A."/>
            <person name="Kojima H."/>
            <person name="Fukui M."/>
        </authorList>
    </citation>
    <scope>NUCLEOTIDE SEQUENCE [LARGE SCALE GENOMIC DNA]</scope>
    <source>
        <strain evidence="11 12">ASN36</strain>
    </source>
</reference>
<dbReference type="InterPro" id="IPR050582">
    <property type="entry name" value="HAD-like_SerB"/>
</dbReference>
<keyword evidence="5" id="KW-0479">Metal-binding</keyword>
<dbReference type="PANTHER" id="PTHR43344:SF2">
    <property type="entry name" value="PHOSPHOSERINE PHOSPHATASE"/>
    <property type="match status" value="1"/>
</dbReference>
<dbReference type="Gene3D" id="1.20.1440.310">
    <property type="match status" value="1"/>
</dbReference>
<keyword evidence="6" id="KW-0378">Hydrolase</keyword>
<evidence type="ECO:0000256" key="1">
    <source>
        <dbReference type="ARBA" id="ARBA00001946"/>
    </source>
</evidence>
<dbReference type="InterPro" id="IPR036412">
    <property type="entry name" value="HAD-like_sf"/>
</dbReference>
<evidence type="ECO:0000256" key="9">
    <source>
        <dbReference type="ARBA" id="ARBA00048138"/>
    </source>
</evidence>
<comment type="pathway">
    <text evidence="2">Amino-acid biosynthesis; L-serine biosynthesis; L-serine from 3-phospho-D-glycerate: step 3/3.</text>
</comment>
<evidence type="ECO:0000256" key="7">
    <source>
        <dbReference type="ARBA" id="ARBA00022842"/>
    </source>
</evidence>
<evidence type="ECO:0000256" key="5">
    <source>
        <dbReference type="ARBA" id="ARBA00022723"/>
    </source>
</evidence>
<proteinExistence type="predicted"/>
<keyword evidence="7" id="KW-0460">Magnesium</keyword>
<evidence type="ECO:0000256" key="10">
    <source>
        <dbReference type="ARBA" id="ARBA00048523"/>
    </source>
</evidence>
<comment type="catalytic activity">
    <reaction evidence="9">
        <text>O-phospho-L-serine + H2O = L-serine + phosphate</text>
        <dbReference type="Rhea" id="RHEA:21208"/>
        <dbReference type="ChEBI" id="CHEBI:15377"/>
        <dbReference type="ChEBI" id="CHEBI:33384"/>
        <dbReference type="ChEBI" id="CHEBI:43474"/>
        <dbReference type="ChEBI" id="CHEBI:57524"/>
        <dbReference type="EC" id="3.1.3.3"/>
    </reaction>
</comment>
<comment type="cofactor">
    <cofactor evidence="1">
        <name>Mg(2+)</name>
        <dbReference type="ChEBI" id="CHEBI:18420"/>
    </cofactor>
</comment>
<dbReference type="SUPFAM" id="SSF56784">
    <property type="entry name" value="HAD-like"/>
    <property type="match status" value="1"/>
</dbReference>
<evidence type="ECO:0000256" key="6">
    <source>
        <dbReference type="ARBA" id="ARBA00022801"/>
    </source>
</evidence>
<evidence type="ECO:0000256" key="4">
    <source>
        <dbReference type="ARBA" id="ARBA00022605"/>
    </source>
</evidence>
<gene>
    <name evidence="11" type="primary">pchP</name>
    <name evidence="11" type="ORF">DSLASN_32530</name>
</gene>
<sequence length="364" mass="42282">MVPTTMGEKADMKWFTKSILLAVILAFVASTGYAMNLEHWPKKERRKLTRLIERNAFQGKFAVFDCDNTMWYRDLEESLLPYMENEGLMSRETIDPSLNVIPFLPEDSLTSYAYRLYDIDHKVGYPWIAQVFAGFTLNELKTHVDDLFALNGAKIPAQYWSDGKLVDFEVETPRIYPGMRELVNALQENGIEVFFISAALEELVRMVACDPQYGLNIKPENVIGVSTLLKDRTTSEITTARLQIKQGHFFDEVYPKEKHMAMELTPTLWSPNTMYYGKVWAIKDYIHPVQRPIIVAGDSPNDHPMLFEADEFQGIKLWINRKEKYWEATKEAREIRAELQREAWQYPSANKRWMMVRPADIGID</sequence>
<evidence type="ECO:0000256" key="3">
    <source>
        <dbReference type="ARBA" id="ARBA00012640"/>
    </source>
</evidence>
<accession>A0ABM7PK97</accession>
<dbReference type="EC" id="3.1.3.3" evidence="3"/>
<organism evidence="11 12">
    <name type="scientific">Desulfoluna limicola</name>
    <dbReference type="NCBI Taxonomy" id="2810562"/>
    <lineage>
        <taxon>Bacteria</taxon>
        <taxon>Pseudomonadati</taxon>
        <taxon>Thermodesulfobacteriota</taxon>
        <taxon>Desulfobacteria</taxon>
        <taxon>Desulfobacterales</taxon>
        <taxon>Desulfolunaceae</taxon>
        <taxon>Desulfoluna</taxon>
    </lineage>
</organism>
<dbReference type="InterPro" id="IPR023214">
    <property type="entry name" value="HAD_sf"/>
</dbReference>
<dbReference type="PANTHER" id="PTHR43344">
    <property type="entry name" value="PHOSPHOSERINE PHOSPHATASE"/>
    <property type="match status" value="1"/>
</dbReference>
<dbReference type="EMBL" id="AP024488">
    <property type="protein sequence ID" value="BCS97621.1"/>
    <property type="molecule type" value="Genomic_DNA"/>
</dbReference>
<keyword evidence="4" id="KW-0028">Amino-acid biosynthesis</keyword>
<evidence type="ECO:0000256" key="2">
    <source>
        <dbReference type="ARBA" id="ARBA00005135"/>
    </source>
</evidence>
<evidence type="ECO:0000313" key="12">
    <source>
        <dbReference type="Proteomes" id="UP001320148"/>
    </source>
</evidence>
<protein>
    <recommendedName>
        <fullName evidence="3">phosphoserine phosphatase</fullName>
        <ecNumber evidence="3">3.1.3.3</ecNumber>
    </recommendedName>
</protein>
<name>A0ABM7PK97_9BACT</name>
<keyword evidence="8" id="KW-0718">Serine biosynthesis</keyword>
<comment type="catalytic activity">
    <reaction evidence="10">
        <text>O-phospho-D-serine + H2O = D-serine + phosphate</text>
        <dbReference type="Rhea" id="RHEA:24873"/>
        <dbReference type="ChEBI" id="CHEBI:15377"/>
        <dbReference type="ChEBI" id="CHEBI:35247"/>
        <dbReference type="ChEBI" id="CHEBI:43474"/>
        <dbReference type="ChEBI" id="CHEBI:58680"/>
        <dbReference type="EC" id="3.1.3.3"/>
    </reaction>
</comment>